<dbReference type="AlphaFoldDB" id="A0A7J5NSF9"/>
<evidence type="ECO:0000256" key="1">
    <source>
        <dbReference type="SAM" id="Phobius"/>
    </source>
</evidence>
<keyword evidence="1" id="KW-0812">Transmembrane</keyword>
<sequence>MVSTTSQINKFIEFVAVLGDLIILNLVLFFLLFFWEEVFVSLPFSCRVSWMMTS</sequence>
<proteinExistence type="predicted"/>
<protein>
    <submittedName>
        <fullName evidence="2">Undecaprenyl-phosphate glucose phosphotransferase</fullName>
    </submittedName>
</protein>
<organism evidence="2 3">
    <name type="scientific">Bacteroides xylanisolvens</name>
    <dbReference type="NCBI Taxonomy" id="371601"/>
    <lineage>
        <taxon>Bacteria</taxon>
        <taxon>Pseudomonadati</taxon>
        <taxon>Bacteroidota</taxon>
        <taxon>Bacteroidia</taxon>
        <taxon>Bacteroidales</taxon>
        <taxon>Bacteroidaceae</taxon>
        <taxon>Bacteroides</taxon>
    </lineage>
</organism>
<feature type="non-terminal residue" evidence="2">
    <location>
        <position position="54"/>
    </location>
</feature>
<dbReference type="Proteomes" id="UP000435059">
    <property type="component" value="Unassembled WGS sequence"/>
</dbReference>
<comment type="caution">
    <text evidence="2">The sequence shown here is derived from an EMBL/GenBank/DDBJ whole genome shotgun (WGS) entry which is preliminary data.</text>
</comment>
<dbReference type="EMBL" id="WDES01000150">
    <property type="protein sequence ID" value="KAB6077897.1"/>
    <property type="molecule type" value="Genomic_DNA"/>
</dbReference>
<evidence type="ECO:0000313" key="3">
    <source>
        <dbReference type="Proteomes" id="UP000435059"/>
    </source>
</evidence>
<dbReference type="GO" id="GO:0016740">
    <property type="term" value="F:transferase activity"/>
    <property type="evidence" value="ECO:0007669"/>
    <property type="project" value="UniProtKB-KW"/>
</dbReference>
<accession>A0A7J5NSF9</accession>
<name>A0A7J5NSF9_9BACE</name>
<reference evidence="2 3" key="1">
    <citation type="journal article" date="2019" name="Nat. Med.">
        <title>A library of human gut bacterial isolates paired with longitudinal multiomics data enables mechanistic microbiome research.</title>
        <authorList>
            <person name="Poyet M."/>
            <person name="Groussin M."/>
            <person name="Gibbons S.M."/>
            <person name="Avila-Pacheco J."/>
            <person name="Jiang X."/>
            <person name="Kearney S.M."/>
            <person name="Perrotta A.R."/>
            <person name="Berdy B."/>
            <person name="Zhao S."/>
            <person name="Lieberman T.D."/>
            <person name="Swanson P.K."/>
            <person name="Smith M."/>
            <person name="Roesemann S."/>
            <person name="Alexander J.E."/>
            <person name="Rich S.A."/>
            <person name="Livny J."/>
            <person name="Vlamakis H."/>
            <person name="Clish C."/>
            <person name="Bullock K."/>
            <person name="Deik A."/>
            <person name="Scott J."/>
            <person name="Pierce K.A."/>
            <person name="Xavier R.J."/>
            <person name="Alm E.J."/>
        </authorList>
    </citation>
    <scope>NUCLEOTIDE SEQUENCE [LARGE SCALE GENOMIC DNA]</scope>
    <source>
        <strain evidence="2 3">BIOML-A74</strain>
    </source>
</reference>
<keyword evidence="3" id="KW-1185">Reference proteome</keyword>
<gene>
    <name evidence="2" type="ORF">GA574_30115</name>
</gene>
<keyword evidence="1" id="KW-0472">Membrane</keyword>
<evidence type="ECO:0000313" key="2">
    <source>
        <dbReference type="EMBL" id="KAB6077897.1"/>
    </source>
</evidence>
<keyword evidence="1" id="KW-1133">Transmembrane helix</keyword>
<keyword evidence="2" id="KW-0808">Transferase</keyword>
<feature type="transmembrane region" description="Helical" evidence="1">
    <location>
        <begin position="12"/>
        <end position="35"/>
    </location>
</feature>